<evidence type="ECO:0000256" key="5">
    <source>
        <dbReference type="ARBA" id="ARBA00023459"/>
    </source>
</evidence>
<evidence type="ECO:0000313" key="7">
    <source>
        <dbReference type="EMBL" id="SCZ78592.1"/>
    </source>
</evidence>
<evidence type="ECO:0000313" key="8">
    <source>
        <dbReference type="Proteomes" id="UP000199208"/>
    </source>
</evidence>
<keyword evidence="2" id="KW-0479">Metal-binding</keyword>
<keyword evidence="4" id="KW-0862">Zinc</keyword>
<evidence type="ECO:0000256" key="4">
    <source>
        <dbReference type="ARBA" id="ARBA00022833"/>
    </source>
</evidence>
<evidence type="ECO:0000259" key="6">
    <source>
        <dbReference type="Pfam" id="PF18089"/>
    </source>
</evidence>
<protein>
    <recommendedName>
        <fullName evidence="6">DAPG hydrolase PhiG domain-containing protein</fullName>
    </recommendedName>
</protein>
<dbReference type="STRING" id="1120920.SAMN03080599_01326"/>
<comment type="similarity">
    <text evidence="5">Belongs to the DAPG/phloretin hydrolase family.</text>
</comment>
<accession>A0A1G5RWU8</accession>
<gene>
    <name evidence="7" type="ORF">SAMN03080599_01326</name>
</gene>
<name>A0A1G5RWU8_9FIRM</name>
<feature type="domain" description="DAPG hydrolase PhiG" evidence="6">
    <location>
        <begin position="51"/>
        <end position="267"/>
    </location>
</feature>
<dbReference type="AlphaFoldDB" id="A0A1G5RWU8"/>
<dbReference type="EMBL" id="FMWL01000005">
    <property type="protein sequence ID" value="SCZ78592.1"/>
    <property type="molecule type" value="Genomic_DNA"/>
</dbReference>
<dbReference type="GO" id="GO:0016787">
    <property type="term" value="F:hydrolase activity"/>
    <property type="evidence" value="ECO:0007669"/>
    <property type="project" value="UniProtKB-KW"/>
</dbReference>
<dbReference type="GO" id="GO:0046872">
    <property type="term" value="F:metal ion binding"/>
    <property type="evidence" value="ECO:0007669"/>
    <property type="project" value="UniProtKB-KW"/>
</dbReference>
<comment type="cofactor">
    <cofactor evidence="1">
        <name>Zn(2+)</name>
        <dbReference type="ChEBI" id="CHEBI:29105"/>
    </cofactor>
</comment>
<dbReference type="RefSeq" id="WP_242870825.1">
    <property type="nucleotide sequence ID" value="NZ_FMWL01000005.1"/>
</dbReference>
<dbReference type="Proteomes" id="UP000199208">
    <property type="component" value="Unassembled WGS sequence"/>
</dbReference>
<keyword evidence="8" id="KW-1185">Reference proteome</keyword>
<proteinExistence type="inferred from homology"/>
<sequence>MAMPKQGKVPVTEQDTLKSYFKYYHDEMTPAPRERYEEVLRGPVDPRKALKFKDRNDLFKPGYLDVEVGYCVMEDGTGFVANLTEMPGVTAEMFDWWFAWHGLDNLRYTIWDHEDHFSASSMQKSRALDTDLSLRERYWDTTHEVLEDVGMGPEGLFIHFRYPGDLGFSVNQLGTDACGTIVCANGYGKGHPPFASPDTIMCHFIRNVEGGVELRTRFWMGWTVRDGKEIKALPDGIRIPPMGPMALLLHNIKEFTNLATLLPKIYAEEKDRF</sequence>
<evidence type="ECO:0000256" key="3">
    <source>
        <dbReference type="ARBA" id="ARBA00022801"/>
    </source>
</evidence>
<organism evidence="7 8">
    <name type="scientific">Acidaminobacter hydrogenoformans DSM 2784</name>
    <dbReference type="NCBI Taxonomy" id="1120920"/>
    <lineage>
        <taxon>Bacteria</taxon>
        <taxon>Bacillati</taxon>
        <taxon>Bacillota</taxon>
        <taxon>Clostridia</taxon>
        <taxon>Peptostreptococcales</taxon>
        <taxon>Acidaminobacteraceae</taxon>
        <taxon>Acidaminobacter</taxon>
    </lineage>
</organism>
<dbReference type="Pfam" id="PF18089">
    <property type="entry name" value="DAPG_hydrolase"/>
    <property type="match status" value="1"/>
</dbReference>
<keyword evidence="3" id="KW-0378">Hydrolase</keyword>
<evidence type="ECO:0000256" key="1">
    <source>
        <dbReference type="ARBA" id="ARBA00001947"/>
    </source>
</evidence>
<dbReference type="InterPro" id="IPR041526">
    <property type="entry name" value="DAPG_hydrolase"/>
</dbReference>
<evidence type="ECO:0000256" key="2">
    <source>
        <dbReference type="ARBA" id="ARBA00022723"/>
    </source>
</evidence>
<reference evidence="7 8" key="1">
    <citation type="submission" date="2016-10" db="EMBL/GenBank/DDBJ databases">
        <authorList>
            <person name="de Groot N.N."/>
        </authorList>
    </citation>
    <scope>NUCLEOTIDE SEQUENCE [LARGE SCALE GENOMIC DNA]</scope>
    <source>
        <strain evidence="7 8">DSM 2784</strain>
    </source>
</reference>